<dbReference type="SMART" id="SM01026">
    <property type="entry name" value="Beach"/>
    <property type="match status" value="1"/>
</dbReference>
<feature type="region of interest" description="Disordered" evidence="3">
    <location>
        <begin position="401"/>
        <end position="454"/>
    </location>
</feature>
<keyword evidence="1" id="KW-0853">WD repeat</keyword>
<evidence type="ECO:0000259" key="6">
    <source>
        <dbReference type="PROSITE" id="PS51783"/>
    </source>
</evidence>
<dbReference type="PANTHER" id="PTHR13743">
    <property type="entry name" value="BEIGE/BEACH-RELATED"/>
    <property type="match status" value="1"/>
</dbReference>
<dbReference type="Pfam" id="PF02138">
    <property type="entry name" value="Beach"/>
    <property type="match status" value="1"/>
</dbReference>
<dbReference type="OrthoDB" id="26681at2759"/>
<dbReference type="GO" id="GO:0008104">
    <property type="term" value="P:intracellular protein localization"/>
    <property type="evidence" value="ECO:0007669"/>
    <property type="project" value="TreeGrafter"/>
</dbReference>
<keyword evidence="2" id="KW-0677">Repeat</keyword>
<dbReference type="InterPro" id="IPR011993">
    <property type="entry name" value="PH-like_dom_sf"/>
</dbReference>
<dbReference type="InterPro" id="IPR036372">
    <property type="entry name" value="BEACH_dom_sf"/>
</dbReference>
<dbReference type="Proteomes" id="UP000023152">
    <property type="component" value="Unassembled WGS sequence"/>
</dbReference>
<evidence type="ECO:0000313" key="8">
    <source>
        <dbReference type="Proteomes" id="UP000023152"/>
    </source>
</evidence>
<dbReference type="SUPFAM" id="SSF81837">
    <property type="entry name" value="BEACH domain"/>
    <property type="match status" value="1"/>
</dbReference>
<dbReference type="SMART" id="SM00233">
    <property type="entry name" value="PH"/>
    <property type="match status" value="1"/>
</dbReference>
<reference evidence="7 8" key="1">
    <citation type="journal article" date="2013" name="Curr. Biol.">
        <title>The Genome of the Foraminiferan Reticulomyxa filosa.</title>
        <authorList>
            <person name="Glockner G."/>
            <person name="Hulsmann N."/>
            <person name="Schleicher M."/>
            <person name="Noegel A.A."/>
            <person name="Eichinger L."/>
            <person name="Gallinger C."/>
            <person name="Pawlowski J."/>
            <person name="Sierra R."/>
            <person name="Euteneuer U."/>
            <person name="Pillet L."/>
            <person name="Moustafa A."/>
            <person name="Platzer M."/>
            <person name="Groth M."/>
            <person name="Szafranski K."/>
            <person name="Schliwa M."/>
        </authorList>
    </citation>
    <scope>NUCLEOTIDE SEQUENCE [LARGE SCALE GENOMIC DNA]</scope>
</reference>
<keyword evidence="8" id="KW-1185">Reference proteome</keyword>
<dbReference type="AlphaFoldDB" id="X6M254"/>
<evidence type="ECO:0000259" key="5">
    <source>
        <dbReference type="PROSITE" id="PS50197"/>
    </source>
</evidence>
<feature type="domain" description="PH" evidence="4">
    <location>
        <begin position="918"/>
        <end position="1014"/>
    </location>
</feature>
<dbReference type="Pfam" id="PF14844">
    <property type="entry name" value="PH_BEACH"/>
    <property type="match status" value="1"/>
</dbReference>
<sequence length="1017" mass="116598">MSIIAEPRQLSASPYISSKTQHSDEFLERLFESSLGSLLKCCQDEKQQKQRPLLDQFQMELFRVMNQASDEGISNFMDVKATQLNRFLIAMFVASLHKAHPLRANESVEAEATKTTEQREEIVESAEAKEEKELKINATGHSSSSINTEKDLDQHDQDDDTEVPEVYEYSTEDSTENKTTNGYDEFDEYDHSHNHNHNHNHNHDHAQEHETTEHIILKEWKELFQVKSKPEQSHQHQHQQDHVQPSSIILLNHTDHVSPLLPSSRLDTPNLDDKQLHQTPSPKLLPSSLVLYCWFEINILYVYIKGVEEIGLKQNLADELLLREKAELIAPMTVIPGVFELYSTRFQFLPDEVHPTEKVIGKCNTIATTTTREQSPTISSTFSDSESIMVSRELSFSVGPVENANQTHCKRNNAKGDEEEQQEREREREQEPDGDESNPSRNGGDKSKSSGKATKSKRDLCVTVTACGSYTHLGGNRYRVMSAYRDWQLKELTQMYDRRYRLQKCALELYFKDDTSWLFQFFEESIRNRVMEAILNCKPPHLSRTGLGVMVANTAINGGGGSNSGGGSSVGNAHNGGSNTSIGMPLQMIESSQMHWKWRRREISNFEYLMNLNMLAGRTFNDLTQYPVMPWVLRDYTSDTIDLNDPNVYRDLTKPIGALNPKRLETFIERYNALLGTSDPNDPTNPNNWMYGSHYSSIGIVLYYLVRMEPFTTCSKIMQGGKLDCADRLFYSIAECFDSCLHTTGDVKELIPEFYYSSEFLVNRNNIVLGKKQNGEVLSHVKLPPWAKQSARTFVEIMRQALESEYVSDNLHHWIDLIFGYKQRLPEAGKCFNLFHPYTYEGNVDIDAVHDPVEKKSILAQIDSFGQTPAQLFFKPHPKRYSVDSIASGSAFRLTKEVELNTTNTSRQSQDDESKAEGILKKGWMQTEEVSDAGKQIWLRRLFTLHSDLTLRYNVTLKEKKMEKRTIDLRHLQSLKMIGACGFEVVVQNKVWKFECKEATDREEWITYINPVARSIY</sequence>
<name>X6M254_RETFI</name>
<dbReference type="Gene3D" id="1.10.1540.10">
    <property type="entry name" value="BEACH domain"/>
    <property type="match status" value="1"/>
</dbReference>
<dbReference type="CDD" id="cd06071">
    <property type="entry name" value="Beach"/>
    <property type="match status" value="1"/>
</dbReference>
<evidence type="ECO:0000256" key="1">
    <source>
        <dbReference type="ARBA" id="ARBA00022574"/>
    </source>
</evidence>
<feature type="domain" description="BEACH" evidence="5">
    <location>
        <begin position="583"/>
        <end position="880"/>
    </location>
</feature>
<dbReference type="Gene3D" id="2.30.29.30">
    <property type="entry name" value="Pleckstrin-homology domain (PH domain)/Phosphotyrosine-binding domain (PTB)"/>
    <property type="match status" value="2"/>
</dbReference>
<feature type="compositionally biased region" description="Basic and acidic residues" evidence="3">
    <location>
        <begin position="201"/>
        <end position="210"/>
    </location>
</feature>
<dbReference type="GO" id="GO:0019901">
    <property type="term" value="F:protein kinase binding"/>
    <property type="evidence" value="ECO:0007669"/>
    <property type="project" value="TreeGrafter"/>
</dbReference>
<organism evidence="7 8">
    <name type="scientific">Reticulomyxa filosa</name>
    <dbReference type="NCBI Taxonomy" id="46433"/>
    <lineage>
        <taxon>Eukaryota</taxon>
        <taxon>Sar</taxon>
        <taxon>Rhizaria</taxon>
        <taxon>Retaria</taxon>
        <taxon>Foraminifera</taxon>
        <taxon>Monothalamids</taxon>
        <taxon>Reticulomyxidae</taxon>
        <taxon>Reticulomyxa</taxon>
    </lineage>
</organism>
<dbReference type="GO" id="GO:0005829">
    <property type="term" value="C:cytosol"/>
    <property type="evidence" value="ECO:0007669"/>
    <property type="project" value="TreeGrafter"/>
</dbReference>
<dbReference type="InterPro" id="IPR050865">
    <property type="entry name" value="BEACH_Domain"/>
</dbReference>
<dbReference type="PANTHER" id="PTHR13743:SF112">
    <property type="entry name" value="BEACH DOMAIN-CONTAINING PROTEIN"/>
    <property type="match status" value="1"/>
</dbReference>
<dbReference type="InterPro" id="IPR001849">
    <property type="entry name" value="PH_domain"/>
</dbReference>
<proteinExistence type="predicted"/>
<evidence type="ECO:0000256" key="2">
    <source>
        <dbReference type="ARBA" id="ARBA00022737"/>
    </source>
</evidence>
<comment type="caution">
    <text evidence="7">The sequence shown here is derived from an EMBL/GenBank/DDBJ whole genome shotgun (WGS) entry which is preliminary data.</text>
</comment>
<protein>
    <submittedName>
        <fullName evidence="7">BEACH domain-containing protein</fullName>
    </submittedName>
</protein>
<evidence type="ECO:0000256" key="3">
    <source>
        <dbReference type="SAM" id="MobiDB-lite"/>
    </source>
</evidence>
<dbReference type="PROSITE" id="PS50197">
    <property type="entry name" value="BEACH"/>
    <property type="match status" value="1"/>
</dbReference>
<feature type="compositionally biased region" description="Acidic residues" evidence="3">
    <location>
        <begin position="156"/>
        <end position="174"/>
    </location>
</feature>
<dbReference type="EMBL" id="ASPP01026115">
    <property type="protein sequence ID" value="ETO07487.1"/>
    <property type="molecule type" value="Genomic_DNA"/>
</dbReference>
<feature type="domain" description="BEACH-type PH" evidence="6">
    <location>
        <begin position="315"/>
        <end position="535"/>
    </location>
</feature>
<dbReference type="FunFam" id="1.10.1540.10:FF:000001">
    <property type="entry name" value="neurobeachin isoform X1"/>
    <property type="match status" value="1"/>
</dbReference>
<dbReference type="SUPFAM" id="SSF50729">
    <property type="entry name" value="PH domain-like"/>
    <property type="match status" value="2"/>
</dbReference>
<dbReference type="InterPro" id="IPR000409">
    <property type="entry name" value="BEACH_dom"/>
</dbReference>
<gene>
    <name evidence="7" type="ORF">RFI_29906</name>
</gene>
<dbReference type="PROSITE" id="PS50003">
    <property type="entry name" value="PH_DOMAIN"/>
    <property type="match status" value="1"/>
</dbReference>
<accession>X6M254</accession>
<feature type="region of interest" description="Disordered" evidence="3">
    <location>
        <begin position="106"/>
        <end position="210"/>
    </location>
</feature>
<feature type="compositionally biased region" description="Basic and acidic residues" evidence="3">
    <location>
        <begin position="111"/>
        <end position="135"/>
    </location>
</feature>
<evidence type="ECO:0000259" key="4">
    <source>
        <dbReference type="PROSITE" id="PS50003"/>
    </source>
</evidence>
<evidence type="ECO:0000313" key="7">
    <source>
        <dbReference type="EMBL" id="ETO07487.1"/>
    </source>
</evidence>
<dbReference type="Pfam" id="PF00169">
    <property type="entry name" value="PH"/>
    <property type="match status" value="1"/>
</dbReference>
<dbReference type="GO" id="GO:0016020">
    <property type="term" value="C:membrane"/>
    <property type="evidence" value="ECO:0007669"/>
    <property type="project" value="TreeGrafter"/>
</dbReference>
<dbReference type="PROSITE" id="PS51783">
    <property type="entry name" value="PH_BEACH"/>
    <property type="match status" value="1"/>
</dbReference>
<dbReference type="InterPro" id="IPR023362">
    <property type="entry name" value="PH-BEACH_dom"/>
</dbReference>